<protein>
    <recommendedName>
        <fullName evidence="2">Integrase zinc-binding domain-containing protein</fullName>
    </recommendedName>
</protein>
<evidence type="ECO:0000256" key="1">
    <source>
        <dbReference type="SAM" id="MobiDB-lite"/>
    </source>
</evidence>
<gene>
    <name evidence="3" type="ORF">HOLleu_31685</name>
</gene>
<dbReference type="SUPFAM" id="SSF56672">
    <property type="entry name" value="DNA/RNA polymerases"/>
    <property type="match status" value="1"/>
</dbReference>
<dbReference type="Pfam" id="PF17921">
    <property type="entry name" value="Integrase_H2C2"/>
    <property type="match status" value="1"/>
</dbReference>
<dbReference type="InterPro" id="IPR043502">
    <property type="entry name" value="DNA/RNA_pol_sf"/>
</dbReference>
<dbReference type="Pfam" id="PF03564">
    <property type="entry name" value="DUF1759"/>
    <property type="match status" value="1"/>
</dbReference>
<sequence length="1444" mass="163887">MATKEKKTELIKQRRCRKGAMTRLLNTLKTVIEGEDPNSDTVEELLSKSQEGFTAIEAIHEELMNTAEDEEVESLEAWMEECHTSFWKVRSSANKYLASKSEGNHNSNNDVTAEISSPRSTADSSSLKNFNEIKLALELPKAEFTEFDGNPVDFYAFLSNFETNVESKLSNNATRLQYLLQMCKGKARCSIECCALLGDDGYVQAKSILSRQFGQPHMILNALMNELLNKKPLKPNDAGSLWDLIASMKKCHVTLTQIGYTSDLNSTTSLLKIQSLLPTYLQTAWAKKAHEILYDDREPREPEFVDMLKFLEWHAEISCTMFGRSVSKPQVSNDRFKNKASVKSNNVSSIPFKCYLCEGNHSIYTCSKLIEAAYEEKLKMVKAAKLCFRCLRPGHGALKCRKDWTCRSCGSSRHHNKLHPPPKEESKSPAEQQVMSNAASNGNRVYLRILPVVVTTHNGYQVSTLALLDHGSDTSLCSESFRKKLKVRGKRVKYTSSTINGDEEREGFKFDVSVKGKHEKQGMTIDFLSVPKIPAAAESVPRAEDLSKWRHLESLPWENQQSDEVGLLIGADAPEAFWVLEERKGKPKEPYAMRTMLGWSIMGPGGSGNNRVTSHRIEVSNEQLFQEVEKSWAVENTGLSEEKDSIQDIRAREIMKSTIKLTKDGHYEMGLLWKHDNHDLPHSRSMAESRLASLKRRLESNKEMHGKYTEVVEGYIAKGFAEPVNTRESKLGKIWYLPHHPVVHPHKKKVRVVYDCAAKSQGTSLNDKLLKGPDLMNDLLGVLLRFRQEKIAIVSDIEAMFHQVQMIEQDRDALRFLWWEGGDMSKSPKEYRMCVHLFGATSSPCCAGKALKQTAEDNEIDNQDEVGQRAIDIIRNGFYVDDCLGSVSNQEFAIQVVKRLVNILSKGGFRLTKWLSNDRQVLQSIEASERAPSVSVSLDNLPTERTLSVSWDAENDLFTFQVLLKEKPLTRRGLLSITSSFYDPLGFAAPFILVAKSLLQEVCKRGADWDEPLTDREHEVWQRWLNNTSNLSKVTIPRWLKLDVAVDVQLHIFCDASEKGYAAVAYLRTQSAEDVSCRFVVGKARVSPLKSVSIPRLELMSAVLAATLDGAIRREMRYEFGETIFWSDSMIVLNYLRNESTRFKTFVANRVAKIRSVSKPHQWRHVGTKDNPADEGSRGTFHIRKWLTGPDFLTKDKVCWPESKFEDVDLTEDPEVKRSNTVQRAKVLQTNVTEDDNSLLTILVGKYSSWTRLVRVLSWIRRFIRSARNKAKNKPIVTGNLIVSEIKESEKTILLWEQKRSFPNLQRDPQLKGLNPMLENQLLRVGGRLNNAQIDYEAMHQVILPSKGDVVRLLVEHYHTVVGHSGWAATINALREKFWIIKGKCTIKRILRSCVICKKCNARPVQQIMAPLPSERVTGNRPPFTFTGVDYFGPIDVKQTMKNH</sequence>
<evidence type="ECO:0000313" key="4">
    <source>
        <dbReference type="Proteomes" id="UP001152320"/>
    </source>
</evidence>
<dbReference type="CDD" id="cd01644">
    <property type="entry name" value="RT_pepA17"/>
    <property type="match status" value="1"/>
</dbReference>
<dbReference type="Gene3D" id="1.10.340.70">
    <property type="match status" value="1"/>
</dbReference>
<feature type="domain" description="Integrase zinc-binding" evidence="2">
    <location>
        <begin position="1351"/>
        <end position="1403"/>
    </location>
</feature>
<dbReference type="InterPro" id="IPR005312">
    <property type="entry name" value="DUF1759"/>
</dbReference>
<dbReference type="InterPro" id="IPR043128">
    <property type="entry name" value="Rev_trsase/Diguanyl_cyclase"/>
</dbReference>
<name>A0A9Q0YTL5_HOLLE</name>
<keyword evidence="4" id="KW-1185">Reference proteome</keyword>
<reference evidence="3" key="1">
    <citation type="submission" date="2021-10" db="EMBL/GenBank/DDBJ databases">
        <title>Tropical sea cucumber genome reveals ecological adaptation and Cuvierian tubules defense mechanism.</title>
        <authorList>
            <person name="Chen T."/>
        </authorList>
    </citation>
    <scope>NUCLEOTIDE SEQUENCE</scope>
    <source>
        <strain evidence="3">Nanhai2018</strain>
        <tissue evidence="3">Muscle</tissue>
    </source>
</reference>
<dbReference type="Proteomes" id="UP001152320">
    <property type="component" value="Chromosome 16"/>
</dbReference>
<dbReference type="EMBL" id="JAIZAY010000016">
    <property type="protein sequence ID" value="KAJ8026757.1"/>
    <property type="molecule type" value="Genomic_DNA"/>
</dbReference>
<organism evidence="3 4">
    <name type="scientific">Holothuria leucospilota</name>
    <name type="common">Black long sea cucumber</name>
    <name type="synonym">Mertensiothuria leucospilota</name>
    <dbReference type="NCBI Taxonomy" id="206669"/>
    <lineage>
        <taxon>Eukaryota</taxon>
        <taxon>Metazoa</taxon>
        <taxon>Echinodermata</taxon>
        <taxon>Eleutherozoa</taxon>
        <taxon>Echinozoa</taxon>
        <taxon>Holothuroidea</taxon>
        <taxon>Aspidochirotacea</taxon>
        <taxon>Aspidochirotida</taxon>
        <taxon>Holothuriidae</taxon>
        <taxon>Holothuria</taxon>
    </lineage>
</organism>
<evidence type="ECO:0000259" key="2">
    <source>
        <dbReference type="Pfam" id="PF17921"/>
    </source>
</evidence>
<dbReference type="Pfam" id="PF05380">
    <property type="entry name" value="Peptidase_A17"/>
    <property type="match status" value="1"/>
</dbReference>
<proteinExistence type="predicted"/>
<dbReference type="InterPro" id="IPR008042">
    <property type="entry name" value="Retrotrans_Pao"/>
</dbReference>
<accession>A0A9Q0YTL5</accession>
<dbReference type="InterPro" id="IPR041588">
    <property type="entry name" value="Integrase_H2C2"/>
</dbReference>
<dbReference type="OrthoDB" id="7491853at2759"/>
<dbReference type="PANTHER" id="PTHR47331:SF1">
    <property type="entry name" value="GAG-LIKE PROTEIN"/>
    <property type="match status" value="1"/>
</dbReference>
<evidence type="ECO:0000313" key="3">
    <source>
        <dbReference type="EMBL" id="KAJ8026757.1"/>
    </source>
</evidence>
<dbReference type="PANTHER" id="PTHR47331">
    <property type="entry name" value="PHD-TYPE DOMAIN-CONTAINING PROTEIN"/>
    <property type="match status" value="1"/>
</dbReference>
<feature type="compositionally biased region" description="Polar residues" evidence="1">
    <location>
        <begin position="104"/>
        <end position="125"/>
    </location>
</feature>
<dbReference type="Gene3D" id="3.30.70.270">
    <property type="match status" value="1"/>
</dbReference>
<feature type="region of interest" description="Disordered" evidence="1">
    <location>
        <begin position="408"/>
        <end position="434"/>
    </location>
</feature>
<dbReference type="Gene3D" id="3.10.10.10">
    <property type="entry name" value="HIV Type 1 Reverse Transcriptase, subunit A, domain 1"/>
    <property type="match status" value="1"/>
</dbReference>
<comment type="caution">
    <text evidence="3">The sequence shown here is derived from an EMBL/GenBank/DDBJ whole genome shotgun (WGS) entry which is preliminary data.</text>
</comment>
<feature type="region of interest" description="Disordered" evidence="1">
    <location>
        <begin position="100"/>
        <end position="125"/>
    </location>
</feature>